<sequence>MDDVLRTDQSRPNDIRPNDIRHIIEADRAHVWHHLTQHKGFEVNDPRIFVEGKGMRLWDATGREYLDAVSGGVWTVNVGYGRTSIADAVRDQLVKLNYFANSAGSIAGARFAEKLIAKMPGMSRVYYSNSGSEANEKVFKMVRQIAHRHHGGRKHKILYRERDYHGTTLGTLAAAGQAQRREQFGPFPDGFVEVPHCLEYRSQYGAVENYGELAADAIEAVILREGPDTVGALCLEPITAGGGVITPPKGYWEKVQDICRRHDVLLHIDEVVCGVGRTGEWFGYQHYGVQPDFVTMAKGVASGYAAISCTVTTERIFELFKDSPDDPMSFFRDISTFGGCVAGPAAALENMRIIEDEDLLANTRAMGERLLSGLWGLAERHRAAGDVRGKGLFCGVELVQDRATKEAADEKQVQAVIADCMANGVIIGATNRSLPGLNNTLCLSPALIATTDDIDRIVAAVDGALSRVFH</sequence>
<proteinExistence type="inferred from homology"/>
<accession>A0ABS4SCZ1</accession>
<dbReference type="PIRSF" id="PIRSF000521">
    <property type="entry name" value="Transaminase_4ab_Lys_Orn"/>
    <property type="match status" value="1"/>
</dbReference>
<keyword evidence="6" id="KW-1185">Reference proteome</keyword>
<dbReference type="InterPro" id="IPR015422">
    <property type="entry name" value="PyrdxlP-dep_Trfase_small"/>
</dbReference>
<keyword evidence="5" id="KW-0808">Transferase</keyword>
<evidence type="ECO:0000256" key="2">
    <source>
        <dbReference type="ARBA" id="ARBA00008954"/>
    </source>
</evidence>
<dbReference type="Gene3D" id="3.40.640.10">
    <property type="entry name" value="Type I PLP-dependent aspartate aminotransferase-like (Major domain)"/>
    <property type="match status" value="1"/>
</dbReference>
<name>A0ABS4SCZ1_9PROT</name>
<keyword evidence="3 4" id="KW-0663">Pyridoxal phosphate</keyword>
<comment type="cofactor">
    <cofactor evidence="1">
        <name>pyridoxal 5'-phosphate</name>
        <dbReference type="ChEBI" id="CHEBI:597326"/>
    </cofactor>
</comment>
<reference evidence="5 6" key="1">
    <citation type="submission" date="2021-03" db="EMBL/GenBank/DDBJ databases">
        <title>Genomic Encyclopedia of Type Strains, Phase III (KMG-III): the genomes of soil and plant-associated and newly described type strains.</title>
        <authorList>
            <person name="Whitman W."/>
        </authorList>
    </citation>
    <scope>NUCLEOTIDE SEQUENCE [LARGE SCALE GENOMIC DNA]</scope>
    <source>
        <strain evidence="5 6">IMMIB AFH-6</strain>
    </source>
</reference>
<gene>
    <name evidence="5" type="ORF">J2851_000007</name>
</gene>
<evidence type="ECO:0000313" key="5">
    <source>
        <dbReference type="EMBL" id="MBP2290270.1"/>
    </source>
</evidence>
<dbReference type="PANTHER" id="PTHR43094">
    <property type="entry name" value="AMINOTRANSFERASE"/>
    <property type="match status" value="1"/>
</dbReference>
<dbReference type="InterPro" id="IPR015421">
    <property type="entry name" value="PyrdxlP-dep_Trfase_major"/>
</dbReference>
<dbReference type="InterPro" id="IPR015424">
    <property type="entry name" value="PyrdxlP-dep_Trfase"/>
</dbReference>
<dbReference type="PANTHER" id="PTHR43094:SF1">
    <property type="entry name" value="AMINOTRANSFERASE CLASS-III"/>
    <property type="match status" value="1"/>
</dbReference>
<keyword evidence="5" id="KW-0032">Aminotransferase</keyword>
<dbReference type="RefSeq" id="WP_209762071.1">
    <property type="nucleotide sequence ID" value="NZ_JAGINP010000001.1"/>
</dbReference>
<organism evidence="5 6">
    <name type="scientific">Azospirillum rugosum</name>
    <dbReference type="NCBI Taxonomy" id="416170"/>
    <lineage>
        <taxon>Bacteria</taxon>
        <taxon>Pseudomonadati</taxon>
        <taxon>Pseudomonadota</taxon>
        <taxon>Alphaproteobacteria</taxon>
        <taxon>Rhodospirillales</taxon>
        <taxon>Azospirillaceae</taxon>
        <taxon>Azospirillum</taxon>
    </lineage>
</organism>
<evidence type="ECO:0000256" key="3">
    <source>
        <dbReference type="ARBA" id="ARBA00022898"/>
    </source>
</evidence>
<comment type="caution">
    <text evidence="5">The sequence shown here is derived from an EMBL/GenBank/DDBJ whole genome shotgun (WGS) entry which is preliminary data.</text>
</comment>
<dbReference type="Gene3D" id="3.90.1150.10">
    <property type="entry name" value="Aspartate Aminotransferase, domain 1"/>
    <property type="match status" value="1"/>
</dbReference>
<evidence type="ECO:0000313" key="6">
    <source>
        <dbReference type="Proteomes" id="UP000781958"/>
    </source>
</evidence>
<dbReference type="SUPFAM" id="SSF53383">
    <property type="entry name" value="PLP-dependent transferases"/>
    <property type="match status" value="1"/>
</dbReference>
<dbReference type="EMBL" id="JAGINP010000001">
    <property type="protein sequence ID" value="MBP2290270.1"/>
    <property type="molecule type" value="Genomic_DNA"/>
</dbReference>
<dbReference type="InterPro" id="IPR049704">
    <property type="entry name" value="Aminotrans_3_PPA_site"/>
</dbReference>
<dbReference type="PROSITE" id="PS00600">
    <property type="entry name" value="AA_TRANSFER_CLASS_3"/>
    <property type="match status" value="1"/>
</dbReference>
<comment type="similarity">
    <text evidence="2 4">Belongs to the class-III pyridoxal-phosphate-dependent aminotransferase family.</text>
</comment>
<dbReference type="Pfam" id="PF00202">
    <property type="entry name" value="Aminotran_3"/>
    <property type="match status" value="1"/>
</dbReference>
<dbReference type="Proteomes" id="UP000781958">
    <property type="component" value="Unassembled WGS sequence"/>
</dbReference>
<protein>
    <submittedName>
        <fullName evidence="5">Taurine-pyruvate aminotransferase</fullName>
        <ecNumber evidence="5">2.6.1.77</ecNumber>
    </submittedName>
</protein>
<dbReference type="InterPro" id="IPR005814">
    <property type="entry name" value="Aminotrans_3"/>
</dbReference>
<dbReference type="CDD" id="cd00610">
    <property type="entry name" value="OAT_like"/>
    <property type="match status" value="1"/>
</dbReference>
<dbReference type="EC" id="2.6.1.77" evidence="5"/>
<dbReference type="GO" id="GO:0031299">
    <property type="term" value="F:taurine-pyruvate aminotransferase activity"/>
    <property type="evidence" value="ECO:0007669"/>
    <property type="project" value="UniProtKB-EC"/>
</dbReference>
<evidence type="ECO:0000256" key="4">
    <source>
        <dbReference type="RuleBase" id="RU003560"/>
    </source>
</evidence>
<evidence type="ECO:0000256" key="1">
    <source>
        <dbReference type="ARBA" id="ARBA00001933"/>
    </source>
</evidence>